<evidence type="ECO:0000313" key="5">
    <source>
        <dbReference type="Proteomes" id="UP000184388"/>
    </source>
</evidence>
<sequence length="340" mass="33705">MISTEGRQHRRGSDRAVLKGPVARRVVTVATTVGVAGGIVGVTGAGPAAADPLSRTLAYTCSIQSFTQTAKVRIDADVPTSTPVGQPTPRFVIRAGAPLGSALTSGLNWIGVKSVEGRADAQLRVVAPHGGGTTTVPFQVPRTAVPDSGSLAVRATGTAPSRTFDRPGRAQITVGDLVLHVVPRDADGKVFRGPIDVPCKLAPQQNNVVASFAITANPPAGSTTTGSNGSAGSDAAGPGSAAHTGPSATDGTPDSTTSGALGETGGAAGPNSRDGKPSGARHPEGGERPGTSALGATVPSGSTTAISSQHTRSLVLLAAGALAVGALALAVALRIRARRK</sequence>
<evidence type="ECO:0000259" key="3">
    <source>
        <dbReference type="Pfam" id="PF20611"/>
    </source>
</evidence>
<comment type="caution">
    <text evidence="4">The sequence shown here is derived from an EMBL/GenBank/DDBJ whole genome shotgun (WGS) entry which is preliminary data.</text>
</comment>
<dbReference type="Pfam" id="PF20611">
    <property type="entry name" value="DUF6801"/>
    <property type="match status" value="1"/>
</dbReference>
<dbReference type="AlphaFoldDB" id="A0A9X8MZQ5"/>
<dbReference type="RefSeq" id="WP_143179653.1">
    <property type="nucleotide sequence ID" value="NZ_FRBK01000011.1"/>
</dbReference>
<protein>
    <recommendedName>
        <fullName evidence="3">DUF6801 domain-containing protein</fullName>
    </recommendedName>
</protein>
<keyword evidence="2" id="KW-1133">Transmembrane helix</keyword>
<feature type="region of interest" description="Disordered" evidence="1">
    <location>
        <begin position="219"/>
        <end position="304"/>
    </location>
</feature>
<evidence type="ECO:0000256" key="2">
    <source>
        <dbReference type="SAM" id="Phobius"/>
    </source>
</evidence>
<name>A0A9X8MZQ5_9ACTN</name>
<dbReference type="EMBL" id="FRBK01000011">
    <property type="protein sequence ID" value="SHM44896.1"/>
    <property type="molecule type" value="Genomic_DNA"/>
</dbReference>
<accession>A0A9X8MZQ5</accession>
<feature type="compositionally biased region" description="Polar residues" evidence="1">
    <location>
        <begin position="246"/>
        <end position="259"/>
    </location>
</feature>
<feature type="transmembrane region" description="Helical" evidence="2">
    <location>
        <begin position="314"/>
        <end position="335"/>
    </location>
</feature>
<evidence type="ECO:0000313" key="4">
    <source>
        <dbReference type="EMBL" id="SHM44896.1"/>
    </source>
</evidence>
<feature type="compositionally biased region" description="Low complexity" evidence="1">
    <location>
        <begin position="219"/>
        <end position="242"/>
    </location>
</feature>
<gene>
    <name evidence="4" type="ORF">SAMN05216268_11150</name>
</gene>
<organism evidence="4 5">
    <name type="scientific">Streptomyces yunnanensis</name>
    <dbReference type="NCBI Taxonomy" id="156453"/>
    <lineage>
        <taxon>Bacteria</taxon>
        <taxon>Bacillati</taxon>
        <taxon>Actinomycetota</taxon>
        <taxon>Actinomycetes</taxon>
        <taxon>Kitasatosporales</taxon>
        <taxon>Streptomycetaceae</taxon>
        <taxon>Streptomyces</taxon>
    </lineage>
</organism>
<keyword evidence="2" id="KW-0812">Transmembrane</keyword>
<dbReference type="InterPro" id="IPR046542">
    <property type="entry name" value="DUF6801"/>
</dbReference>
<reference evidence="5" key="1">
    <citation type="submission" date="2016-11" db="EMBL/GenBank/DDBJ databases">
        <authorList>
            <person name="Jaros S."/>
            <person name="Januszkiewicz K."/>
            <person name="Wedrychowicz H."/>
        </authorList>
    </citation>
    <scope>NUCLEOTIDE SEQUENCE [LARGE SCALE GENOMIC DNA]</scope>
    <source>
        <strain evidence="5">CGMCC 4.3555</strain>
    </source>
</reference>
<feature type="domain" description="DUF6801" evidence="3">
    <location>
        <begin position="58"/>
        <end position="207"/>
    </location>
</feature>
<keyword evidence="2" id="KW-0472">Membrane</keyword>
<feature type="compositionally biased region" description="Basic and acidic residues" evidence="1">
    <location>
        <begin position="273"/>
        <end position="287"/>
    </location>
</feature>
<evidence type="ECO:0000256" key="1">
    <source>
        <dbReference type="SAM" id="MobiDB-lite"/>
    </source>
</evidence>
<dbReference type="Proteomes" id="UP000184388">
    <property type="component" value="Unassembled WGS sequence"/>
</dbReference>
<proteinExistence type="predicted"/>